<name>A0A563W2C5_9CYAN</name>
<reference evidence="2 3" key="1">
    <citation type="submission" date="2019-01" db="EMBL/GenBank/DDBJ databases">
        <authorList>
            <person name="Brito A."/>
        </authorList>
    </citation>
    <scope>NUCLEOTIDE SEQUENCE [LARGE SCALE GENOMIC DNA]</scope>
    <source>
        <strain evidence="2">1</strain>
    </source>
</reference>
<feature type="domain" description="FAD dependent oxidoreductase" evidence="1">
    <location>
        <begin position="11"/>
        <end position="141"/>
    </location>
</feature>
<gene>
    <name evidence="2" type="ORF">H1P_6440002</name>
</gene>
<evidence type="ECO:0000313" key="3">
    <source>
        <dbReference type="Proteomes" id="UP000320055"/>
    </source>
</evidence>
<sequence>MDRGLFFAKSYPQRSYIIGAKIDPEKAPEGMYIGVGKNYHSIRTTPTEDGGLLLLIGGGGHKVGEKSKTEESYQELERYAHSHFGVDKIDYRWSSQDYESFDKLPYIGKLTPANDRIYVATGFSLWGMSKGTMAGMILSDLVQSKPNPWADLYDSLRATPFVTTESIKNNLDVGMLIIPTLRSRIL</sequence>
<accession>A0A563W2C5</accession>
<dbReference type="EMBL" id="CAACVJ010000606">
    <property type="protein sequence ID" value="VEP17795.1"/>
    <property type="molecule type" value="Genomic_DNA"/>
</dbReference>
<evidence type="ECO:0000259" key="1">
    <source>
        <dbReference type="Pfam" id="PF01266"/>
    </source>
</evidence>
<keyword evidence="3" id="KW-1185">Reference proteome</keyword>
<organism evidence="2 3">
    <name type="scientific">Hyella patelloides LEGE 07179</name>
    <dbReference type="NCBI Taxonomy" id="945734"/>
    <lineage>
        <taxon>Bacteria</taxon>
        <taxon>Bacillati</taxon>
        <taxon>Cyanobacteriota</taxon>
        <taxon>Cyanophyceae</taxon>
        <taxon>Pleurocapsales</taxon>
        <taxon>Hyellaceae</taxon>
        <taxon>Hyella</taxon>
    </lineage>
</organism>
<proteinExistence type="predicted"/>
<dbReference type="Pfam" id="PF01266">
    <property type="entry name" value="DAO"/>
    <property type="match status" value="1"/>
</dbReference>
<dbReference type="InterPro" id="IPR036188">
    <property type="entry name" value="FAD/NAD-bd_sf"/>
</dbReference>
<dbReference type="Gene3D" id="3.30.9.10">
    <property type="entry name" value="D-Amino Acid Oxidase, subunit A, domain 2"/>
    <property type="match status" value="1"/>
</dbReference>
<evidence type="ECO:0000313" key="2">
    <source>
        <dbReference type="EMBL" id="VEP17795.1"/>
    </source>
</evidence>
<dbReference type="AlphaFoldDB" id="A0A563W2C5"/>
<dbReference type="Proteomes" id="UP000320055">
    <property type="component" value="Unassembled WGS sequence"/>
</dbReference>
<protein>
    <submittedName>
        <fullName evidence="2">FAD dependent oxidoreductase</fullName>
    </submittedName>
</protein>
<dbReference type="InterPro" id="IPR006076">
    <property type="entry name" value="FAD-dep_OxRdtase"/>
</dbReference>
<dbReference type="Gene3D" id="3.50.50.60">
    <property type="entry name" value="FAD/NAD(P)-binding domain"/>
    <property type="match status" value="1"/>
</dbReference>